<proteinExistence type="inferred from homology"/>
<reference evidence="4" key="1">
    <citation type="submission" date="2010-02" db="EMBL/GenBank/DDBJ databases">
        <title>Complete sequence of Desulfurivibrio alkaliphilus AHT2.</title>
        <authorList>
            <consortium name="US DOE Joint Genome Institute"/>
            <person name="Pitluck S."/>
            <person name="Chertkov O."/>
            <person name="Detter J.C."/>
            <person name="Han C."/>
            <person name="Tapia R."/>
            <person name="Larimer F."/>
            <person name="Land M."/>
            <person name="Hauser L."/>
            <person name="Kyrpides N."/>
            <person name="Mikhailova N."/>
            <person name="Sorokin D.Y."/>
            <person name="Muyzer G."/>
            <person name="Woyke T."/>
        </authorList>
    </citation>
    <scope>NUCLEOTIDE SEQUENCE [LARGE SCALE GENOMIC DNA]</scope>
    <source>
        <strain evidence="4">DSM 19089 / UNIQEM U267 / AHT2</strain>
    </source>
</reference>
<dbReference type="STRING" id="589865.DaAHT2_0275"/>
<dbReference type="KEGG" id="dak:DaAHT2_0275"/>
<dbReference type="EMBL" id="CP001940">
    <property type="protein sequence ID" value="ADH84986.1"/>
    <property type="molecule type" value="Genomic_DNA"/>
</dbReference>
<comment type="similarity">
    <text evidence="1">Belongs to the ros/MucR family.</text>
</comment>
<keyword evidence="4" id="KW-1185">Reference proteome</keyword>
<evidence type="ECO:0000256" key="1">
    <source>
        <dbReference type="ARBA" id="ARBA00007031"/>
    </source>
</evidence>
<feature type="region of interest" description="Disordered" evidence="2">
    <location>
        <begin position="126"/>
        <end position="182"/>
    </location>
</feature>
<dbReference type="InterPro" id="IPR041920">
    <property type="entry name" value="ROS/MUCR_sf"/>
</dbReference>
<dbReference type="Pfam" id="PF05443">
    <property type="entry name" value="ROS_MUCR"/>
    <property type="match status" value="1"/>
</dbReference>
<evidence type="ECO:0000313" key="4">
    <source>
        <dbReference type="Proteomes" id="UP000001508"/>
    </source>
</evidence>
<dbReference type="Proteomes" id="UP000001508">
    <property type="component" value="Chromosome"/>
</dbReference>
<dbReference type="GO" id="GO:0008270">
    <property type="term" value="F:zinc ion binding"/>
    <property type="evidence" value="ECO:0007669"/>
    <property type="project" value="InterPro"/>
</dbReference>
<dbReference type="GO" id="GO:0006355">
    <property type="term" value="P:regulation of DNA-templated transcription"/>
    <property type="evidence" value="ECO:0007669"/>
    <property type="project" value="InterPro"/>
</dbReference>
<evidence type="ECO:0000256" key="2">
    <source>
        <dbReference type="SAM" id="MobiDB-lite"/>
    </source>
</evidence>
<gene>
    <name evidence="3" type="ordered locus">DaAHT2_0275</name>
</gene>
<organism evidence="3 4">
    <name type="scientific">Desulfurivibrio alkaliphilus (strain DSM 19089 / UNIQEM U267 / AHT2)</name>
    <dbReference type="NCBI Taxonomy" id="589865"/>
    <lineage>
        <taxon>Bacteria</taxon>
        <taxon>Pseudomonadati</taxon>
        <taxon>Thermodesulfobacteriota</taxon>
        <taxon>Desulfobulbia</taxon>
        <taxon>Desulfobulbales</taxon>
        <taxon>Desulfobulbaceae</taxon>
        <taxon>Desulfurivibrio</taxon>
    </lineage>
</organism>
<accession>D6Z6M7</accession>
<dbReference type="RefSeq" id="WP_013162517.1">
    <property type="nucleotide sequence ID" value="NC_014216.1"/>
</dbReference>
<dbReference type="Gene3D" id="1.10.10.1550">
    <property type="entry name" value="ROS/MUCR transcriptional regulator protein"/>
    <property type="match status" value="1"/>
</dbReference>
<feature type="compositionally biased region" description="Low complexity" evidence="2">
    <location>
        <begin position="171"/>
        <end position="182"/>
    </location>
</feature>
<dbReference type="GO" id="GO:0003677">
    <property type="term" value="F:DNA binding"/>
    <property type="evidence" value="ECO:0007669"/>
    <property type="project" value="InterPro"/>
</dbReference>
<name>D6Z6M7_DESAT</name>
<sequence>MAKSLVEMAAELVQAQCSSTSLTAEEMAQSLQATYNVLHNLQQDESRGVAADVGLAKPALTGSPEKSIQKHKIVCLECGEEFKTLSSKHLQTHGLTGREYRQKWGLSLRQPLCARELTDRRKKLGKARGLPDNLRKSIAARSGKTTTKASAGTKKATAGAGKKTTTRKSKPSAAAKSAATKS</sequence>
<dbReference type="HOGENOM" id="CLU_106247_3_0_7"/>
<dbReference type="InParanoid" id="D6Z6M7"/>
<dbReference type="InterPro" id="IPR008807">
    <property type="entry name" value="ROS_MUCR"/>
</dbReference>
<feature type="compositionally biased region" description="Low complexity" evidence="2">
    <location>
        <begin position="142"/>
        <end position="163"/>
    </location>
</feature>
<protein>
    <submittedName>
        <fullName evidence="3">Transcriptional regulator, MucR family</fullName>
    </submittedName>
</protein>
<dbReference type="AlphaFoldDB" id="D6Z6M7"/>
<dbReference type="eggNOG" id="COG4957">
    <property type="taxonomic scope" value="Bacteria"/>
</dbReference>
<dbReference type="OrthoDB" id="9809693at2"/>
<evidence type="ECO:0000313" key="3">
    <source>
        <dbReference type="EMBL" id="ADH84986.1"/>
    </source>
</evidence>